<feature type="compositionally biased region" description="Polar residues" evidence="1">
    <location>
        <begin position="182"/>
        <end position="204"/>
    </location>
</feature>
<proteinExistence type="predicted"/>
<dbReference type="AlphaFoldDB" id="A0A8H2WPV7"/>
<sequence length="204" mass="22537">MERIKAFQLFKTAGFAANCKYPNPTSTHSHNHFRHPIMSTHEQDTKMIEKMLEREAKNDAAALKHAVRDLEAAGKAEVKAEKMIDKAIHAHEKTVRKEHDAAKALNKAQHTHDARVADEQSALKTIELKKQHQARLEQDVEAKKAALDQMHKRKETNDALRDQKIAQLHTHAGTGGTAASDPATQNMNVPVTQSPATTVGPSAA</sequence>
<evidence type="ECO:0000256" key="1">
    <source>
        <dbReference type="SAM" id="MobiDB-lite"/>
    </source>
</evidence>
<reference evidence="2" key="1">
    <citation type="submission" date="2021-01" db="EMBL/GenBank/DDBJ databases">
        <authorList>
            <person name="Kaushik A."/>
        </authorList>
    </citation>
    <scope>NUCLEOTIDE SEQUENCE</scope>
    <source>
        <strain evidence="2">AG4-R118</strain>
    </source>
</reference>
<comment type="caution">
    <text evidence="2">The sequence shown here is derived from an EMBL/GenBank/DDBJ whole genome shotgun (WGS) entry which is preliminary data.</text>
</comment>
<evidence type="ECO:0000313" key="2">
    <source>
        <dbReference type="EMBL" id="CAE6402975.1"/>
    </source>
</evidence>
<gene>
    <name evidence="2" type="ORF">RDB_LOCUS4796</name>
</gene>
<evidence type="ECO:0000313" key="3">
    <source>
        <dbReference type="Proteomes" id="UP000663888"/>
    </source>
</evidence>
<name>A0A8H2WPV7_9AGAM</name>
<organism evidence="2 3">
    <name type="scientific">Rhizoctonia solani</name>
    <dbReference type="NCBI Taxonomy" id="456999"/>
    <lineage>
        <taxon>Eukaryota</taxon>
        <taxon>Fungi</taxon>
        <taxon>Dikarya</taxon>
        <taxon>Basidiomycota</taxon>
        <taxon>Agaricomycotina</taxon>
        <taxon>Agaricomycetes</taxon>
        <taxon>Cantharellales</taxon>
        <taxon>Ceratobasidiaceae</taxon>
        <taxon>Rhizoctonia</taxon>
    </lineage>
</organism>
<protein>
    <submittedName>
        <fullName evidence="2">Uncharacterized protein</fullName>
    </submittedName>
</protein>
<feature type="region of interest" description="Disordered" evidence="1">
    <location>
        <begin position="172"/>
        <end position="204"/>
    </location>
</feature>
<accession>A0A8H2WPV7</accession>
<dbReference type="EMBL" id="CAJMWX010000114">
    <property type="protein sequence ID" value="CAE6402975.1"/>
    <property type="molecule type" value="Genomic_DNA"/>
</dbReference>
<dbReference type="Proteomes" id="UP000663888">
    <property type="component" value="Unassembled WGS sequence"/>
</dbReference>